<evidence type="ECO:0000256" key="1">
    <source>
        <dbReference type="SAM" id="Phobius"/>
    </source>
</evidence>
<feature type="domain" description="DUF7378" evidence="2">
    <location>
        <begin position="98"/>
        <end position="127"/>
    </location>
</feature>
<reference evidence="3" key="1">
    <citation type="journal article" date="2012" name="Nat. Biotechnol.">
        <title>Reference genome sequence of the model plant Setaria.</title>
        <authorList>
            <person name="Bennetzen J.L."/>
            <person name="Schmutz J."/>
            <person name="Wang H."/>
            <person name="Percifield R."/>
            <person name="Hawkins J."/>
            <person name="Pontaroli A.C."/>
            <person name="Estep M."/>
            <person name="Feng L."/>
            <person name="Vaughn J.N."/>
            <person name="Grimwood J."/>
            <person name="Jenkins J."/>
            <person name="Barry K."/>
            <person name="Lindquist E."/>
            <person name="Hellsten U."/>
            <person name="Deshpande S."/>
            <person name="Wang X."/>
            <person name="Wu X."/>
            <person name="Mitros T."/>
            <person name="Triplett J."/>
            <person name="Yang X."/>
            <person name="Ye C.Y."/>
            <person name="Mauro-Herrera M."/>
            <person name="Wang L."/>
            <person name="Li P."/>
            <person name="Sharma M."/>
            <person name="Sharma R."/>
            <person name="Ronald P.C."/>
            <person name="Panaud O."/>
            <person name="Kellogg E.A."/>
            <person name="Brutnell T.P."/>
            <person name="Doust A.N."/>
            <person name="Tuskan G.A."/>
            <person name="Rokhsar D."/>
            <person name="Devos K.M."/>
        </authorList>
    </citation>
    <scope>NUCLEOTIDE SEQUENCE [LARGE SCALE GENOMIC DNA]</scope>
    <source>
        <strain evidence="3">Yugu1</strain>
    </source>
</reference>
<keyword evidence="1" id="KW-0812">Transmembrane</keyword>
<reference evidence="3" key="2">
    <citation type="submission" date="2015-07" db="EMBL/GenBank/DDBJ databases">
        <authorList>
            <person name="Noorani M."/>
        </authorList>
    </citation>
    <scope>NUCLEOTIDE SEQUENCE</scope>
    <source>
        <strain evidence="3">Yugu1</strain>
    </source>
</reference>
<feature type="transmembrane region" description="Helical" evidence="1">
    <location>
        <begin position="98"/>
        <end position="122"/>
    </location>
</feature>
<protein>
    <recommendedName>
        <fullName evidence="2">DUF7378 domain-containing protein</fullName>
    </recommendedName>
</protein>
<keyword evidence="1" id="KW-1133">Transmembrane helix</keyword>
<sequence>MSTGQELKLKIGNSIPRAFQWVMASSASSTLTIGERNKKMNVSKSLGSGGGFPWWLPVIMLADVYPAVVFLAMGHLTLFLPEVPFAAWEALYNIGYRAWVLIAWACILSALIVVVLSFWVCLVRTYGNDQVSAAKTK</sequence>
<dbReference type="AlphaFoldDB" id="A0A368PTP9"/>
<dbReference type="InterPro" id="IPR055802">
    <property type="entry name" value="DUF7378"/>
</dbReference>
<name>A0A368PTP9_SETIT</name>
<dbReference type="Pfam" id="PF24095">
    <property type="entry name" value="DUF7378"/>
    <property type="match status" value="2"/>
</dbReference>
<feature type="domain" description="DUF7378" evidence="2">
    <location>
        <begin position="14"/>
        <end position="97"/>
    </location>
</feature>
<evidence type="ECO:0000259" key="2">
    <source>
        <dbReference type="Pfam" id="PF24095"/>
    </source>
</evidence>
<accession>A0A368PTP9</accession>
<dbReference type="EMBL" id="CM003529">
    <property type="protein sequence ID" value="RCV09125.1"/>
    <property type="molecule type" value="Genomic_DNA"/>
</dbReference>
<dbReference type="OrthoDB" id="594103at2759"/>
<evidence type="ECO:0000313" key="3">
    <source>
        <dbReference type="EMBL" id="RCV09125.1"/>
    </source>
</evidence>
<keyword evidence="1" id="KW-0472">Membrane</keyword>
<organism evidence="3">
    <name type="scientific">Setaria italica</name>
    <name type="common">Foxtail millet</name>
    <name type="synonym">Panicum italicum</name>
    <dbReference type="NCBI Taxonomy" id="4555"/>
    <lineage>
        <taxon>Eukaryota</taxon>
        <taxon>Viridiplantae</taxon>
        <taxon>Streptophyta</taxon>
        <taxon>Embryophyta</taxon>
        <taxon>Tracheophyta</taxon>
        <taxon>Spermatophyta</taxon>
        <taxon>Magnoliopsida</taxon>
        <taxon>Liliopsida</taxon>
        <taxon>Poales</taxon>
        <taxon>Poaceae</taxon>
        <taxon>PACMAD clade</taxon>
        <taxon>Panicoideae</taxon>
        <taxon>Panicodae</taxon>
        <taxon>Paniceae</taxon>
        <taxon>Cenchrinae</taxon>
        <taxon>Setaria</taxon>
    </lineage>
</organism>
<proteinExistence type="predicted"/>
<gene>
    <name evidence="3" type="ORF">SETIT_2G001100v2</name>
</gene>
<feature type="transmembrane region" description="Helical" evidence="1">
    <location>
        <begin position="54"/>
        <end position="78"/>
    </location>
</feature>